<proteinExistence type="predicted"/>
<dbReference type="InterPro" id="IPR009218">
    <property type="entry name" value="HD_phosphohydro"/>
</dbReference>
<gene>
    <name evidence="1" type="ORF">OK18_13535</name>
</gene>
<organism evidence="1 2">
    <name type="scientific">Chryseobacterium gallinarum</name>
    <dbReference type="NCBI Taxonomy" id="1324352"/>
    <lineage>
        <taxon>Bacteria</taxon>
        <taxon>Pseudomonadati</taxon>
        <taxon>Bacteroidota</taxon>
        <taxon>Flavobacteriia</taxon>
        <taxon>Flavobacteriales</taxon>
        <taxon>Weeksellaceae</taxon>
        <taxon>Chryseobacterium group</taxon>
        <taxon>Chryseobacterium</taxon>
    </lineage>
</organism>
<dbReference type="PANTHER" id="PTHR21174:SF0">
    <property type="entry name" value="HD PHOSPHOHYDROLASE FAMILY PROTEIN-RELATED"/>
    <property type="match status" value="1"/>
</dbReference>
<dbReference type="STRING" id="1324352.OK18_13535"/>
<dbReference type="RefSeq" id="WP_053328318.1">
    <property type="nucleotide sequence ID" value="NZ_CP009928.1"/>
</dbReference>
<protein>
    <recommendedName>
        <fullName evidence="3">Metal-dependent HD superfamily phosphohydrolase</fullName>
    </recommendedName>
</protein>
<dbReference type="OrthoDB" id="9808993at2"/>
<dbReference type="Proteomes" id="UP000035213">
    <property type="component" value="Chromosome"/>
</dbReference>
<dbReference type="SUPFAM" id="SSF109604">
    <property type="entry name" value="HD-domain/PDEase-like"/>
    <property type="match status" value="1"/>
</dbReference>
<dbReference type="KEGG" id="cgn:OK18_13535"/>
<sequence>MVNLKNQFEQLCFPFTKDQDLISRLWKEIETKYTEKNRYYHNLLHLENMFRELETVKNDISDYLTVSFSVFYHDIIYNATSQSNEENSAITAESRLRELGVNESEIKIISTQIIATKQHLLSENHDLNYLLDADLSILGKDFGIYLDYTRKIRKEYSIYPDLLYKRGRKKVLKHFLELESIFKTAYFKEKYEAQAKENIATELKLL</sequence>
<name>A0A0G3M2S9_CHRGL</name>
<dbReference type="AlphaFoldDB" id="A0A0G3M2S9"/>
<evidence type="ECO:0000313" key="1">
    <source>
        <dbReference type="EMBL" id="AKK73486.1"/>
    </source>
</evidence>
<evidence type="ECO:0000313" key="2">
    <source>
        <dbReference type="Proteomes" id="UP000035213"/>
    </source>
</evidence>
<accession>A0A0G3M2S9</accession>
<dbReference type="Gene3D" id="1.10.3210.10">
    <property type="entry name" value="Hypothetical protein af1432"/>
    <property type="match status" value="1"/>
</dbReference>
<dbReference type="PANTHER" id="PTHR21174">
    <property type="match status" value="1"/>
</dbReference>
<reference evidence="1 2" key="1">
    <citation type="submission" date="2014-11" db="EMBL/GenBank/DDBJ databases">
        <authorList>
            <person name="Park G.-S."/>
            <person name="Hong S.-J."/>
            <person name="Jung B.K."/>
            <person name="Khan A.R."/>
            <person name="Kwak Y."/>
            <person name="Shin J.-H."/>
        </authorList>
    </citation>
    <scope>NUCLEOTIDE SEQUENCE [LARGE SCALE GENOMIC DNA]</scope>
    <source>
        <strain evidence="1 2">DSM 27622</strain>
    </source>
</reference>
<dbReference type="PATRIC" id="fig|1324352.5.peg.2808"/>
<dbReference type="PIRSF" id="PIRSF035170">
    <property type="entry name" value="HD_phosphohydro"/>
    <property type="match status" value="1"/>
</dbReference>
<dbReference type="EMBL" id="CP009928">
    <property type="protein sequence ID" value="AKK73486.1"/>
    <property type="molecule type" value="Genomic_DNA"/>
</dbReference>
<evidence type="ECO:0008006" key="3">
    <source>
        <dbReference type="Google" id="ProtNLM"/>
    </source>
</evidence>